<dbReference type="Pfam" id="PF07898">
    <property type="entry name" value="DUF1676"/>
    <property type="match status" value="1"/>
</dbReference>
<dbReference type="Proteomes" id="UP001652621">
    <property type="component" value="Unplaced"/>
</dbReference>
<evidence type="ECO:0000256" key="3">
    <source>
        <dbReference type="SAM" id="SignalP"/>
    </source>
</evidence>
<proteinExistence type="predicted"/>
<evidence type="ECO:0000256" key="1">
    <source>
        <dbReference type="SAM" id="MobiDB-lite"/>
    </source>
</evidence>
<keyword evidence="2" id="KW-1133">Transmembrane helix</keyword>
<feature type="compositionally biased region" description="Basic and acidic residues" evidence="1">
    <location>
        <begin position="165"/>
        <end position="174"/>
    </location>
</feature>
<feature type="chain" id="PRO_5045939342" evidence="3">
    <location>
        <begin position="22"/>
        <end position="235"/>
    </location>
</feature>
<organism evidence="4 5">
    <name type="scientific">Musca domestica</name>
    <name type="common">House fly</name>
    <dbReference type="NCBI Taxonomy" id="7370"/>
    <lineage>
        <taxon>Eukaryota</taxon>
        <taxon>Metazoa</taxon>
        <taxon>Ecdysozoa</taxon>
        <taxon>Arthropoda</taxon>
        <taxon>Hexapoda</taxon>
        <taxon>Insecta</taxon>
        <taxon>Pterygota</taxon>
        <taxon>Neoptera</taxon>
        <taxon>Endopterygota</taxon>
        <taxon>Diptera</taxon>
        <taxon>Brachycera</taxon>
        <taxon>Muscomorpha</taxon>
        <taxon>Muscoidea</taxon>
        <taxon>Muscidae</taxon>
        <taxon>Musca</taxon>
    </lineage>
</organism>
<feature type="transmembrane region" description="Helical" evidence="2">
    <location>
        <begin position="200"/>
        <end position="220"/>
    </location>
</feature>
<feature type="region of interest" description="Disordered" evidence="1">
    <location>
        <begin position="148"/>
        <end position="174"/>
    </location>
</feature>
<name>A0ABM3VGZ4_MUSDO</name>
<reference evidence="5" key="1">
    <citation type="submission" date="2025-08" db="UniProtKB">
        <authorList>
            <consortium name="RefSeq"/>
        </authorList>
    </citation>
    <scope>IDENTIFICATION</scope>
    <source>
        <strain evidence="5">Aabys</strain>
        <tissue evidence="5">Whole body</tissue>
    </source>
</reference>
<feature type="transmembrane region" description="Helical" evidence="2">
    <location>
        <begin position="177"/>
        <end position="194"/>
    </location>
</feature>
<dbReference type="GeneID" id="131805636"/>
<feature type="compositionally biased region" description="Low complexity" evidence="1">
    <location>
        <begin position="152"/>
        <end position="162"/>
    </location>
</feature>
<evidence type="ECO:0000313" key="5">
    <source>
        <dbReference type="RefSeq" id="XP_058985052.1"/>
    </source>
</evidence>
<feature type="signal peptide" evidence="3">
    <location>
        <begin position="1"/>
        <end position="21"/>
    </location>
</feature>
<sequence>MLRKLVTIFVILSVHYKFISAIHSTSQLPQNANRKFSARQMGQLIAQCFGQNEIVNCLENKLLQTLDMAIKNNDTWQFSEYFTLEKNAQSTDKDYDKFQNFSRQQRSLGDTMAVKLLQLARSRSLKLQLPSSVTSLLDKAGISGGLDDFINSSDTSPSSTTSLQEEGRKKKDKDKNMAMMGGMAMIAMVAQMFLGKVILIAGAAFVMAKIALLVSVLGSLKRDPVEAVVALNMLL</sequence>
<evidence type="ECO:0000256" key="2">
    <source>
        <dbReference type="SAM" id="Phobius"/>
    </source>
</evidence>
<keyword evidence="2" id="KW-0812">Transmembrane</keyword>
<protein>
    <submittedName>
        <fullName evidence="5">Uncharacterized protein LOC131805636 isoform X1</fullName>
    </submittedName>
</protein>
<dbReference type="InterPro" id="IPR012464">
    <property type="entry name" value="DUF1676"/>
</dbReference>
<accession>A0ABM3VGZ4</accession>
<keyword evidence="4" id="KW-1185">Reference proteome</keyword>
<evidence type="ECO:0000313" key="4">
    <source>
        <dbReference type="Proteomes" id="UP001652621"/>
    </source>
</evidence>
<keyword evidence="3" id="KW-0732">Signal</keyword>
<keyword evidence="2" id="KW-0472">Membrane</keyword>
<dbReference type="RefSeq" id="XP_058985052.1">
    <property type="nucleotide sequence ID" value="XM_059129069.1"/>
</dbReference>
<dbReference type="PANTHER" id="PTHR21879:SF24">
    <property type="entry name" value="OSIRIS 10B"/>
    <property type="match status" value="1"/>
</dbReference>
<gene>
    <name evidence="5" type="primary">LOC131805636</name>
</gene>
<dbReference type="PANTHER" id="PTHR21879">
    <property type="entry name" value="FI03362P-RELATED-RELATED"/>
    <property type="match status" value="1"/>
</dbReference>